<sequence>MNPETLKLFYEPKDRLRLTIEGEKSYHTVRPAWAAPLSRPNTYLALLDGKGDEIVTVSDPNTLSPESLTAAKEELRRRYLTATVITVKHAKQEFGATYWTVETDRGTKDFVTQNLQENAVWLSPTHLLLLDVDGSRFEIPNVEKLDAASQNYIETIL</sequence>
<protein>
    <submittedName>
        <fullName evidence="1">Uncharacterized protein</fullName>
    </submittedName>
</protein>
<dbReference type="Pfam" id="PF08909">
    <property type="entry name" value="DUF1854"/>
    <property type="match status" value="1"/>
</dbReference>
<keyword evidence="2" id="KW-1185">Reference proteome</keyword>
<reference evidence="1 2" key="1">
    <citation type="journal article" date="2019" name="Int. J. Syst. Evol. Microbiol.">
        <title>Capsulimonas corticalis gen. nov., sp. nov., an aerobic capsulated bacterium, of a novel bacterial order, Capsulimonadales ord. nov., of the class Armatimonadia of the phylum Armatimonadetes.</title>
        <authorList>
            <person name="Li J."/>
            <person name="Kudo C."/>
            <person name="Tonouchi A."/>
        </authorList>
    </citation>
    <scope>NUCLEOTIDE SEQUENCE [LARGE SCALE GENOMIC DNA]</scope>
    <source>
        <strain evidence="1 2">AX-7</strain>
    </source>
</reference>
<evidence type="ECO:0000313" key="1">
    <source>
        <dbReference type="EMBL" id="BDI29519.1"/>
    </source>
</evidence>
<evidence type="ECO:0000313" key="2">
    <source>
        <dbReference type="Proteomes" id="UP000287394"/>
    </source>
</evidence>
<gene>
    <name evidence="1" type="ORF">CCAX7_15700</name>
</gene>
<organism evidence="1 2">
    <name type="scientific">Capsulimonas corticalis</name>
    <dbReference type="NCBI Taxonomy" id="2219043"/>
    <lineage>
        <taxon>Bacteria</taxon>
        <taxon>Bacillati</taxon>
        <taxon>Armatimonadota</taxon>
        <taxon>Armatimonadia</taxon>
        <taxon>Capsulimonadales</taxon>
        <taxon>Capsulimonadaceae</taxon>
        <taxon>Capsulimonas</taxon>
    </lineage>
</organism>
<dbReference type="RefSeq" id="WP_119322603.1">
    <property type="nucleotide sequence ID" value="NZ_AP025739.1"/>
</dbReference>
<dbReference type="OrthoDB" id="9796887at2"/>
<dbReference type="EMBL" id="AP025739">
    <property type="protein sequence ID" value="BDI29519.1"/>
    <property type="molecule type" value="Genomic_DNA"/>
</dbReference>
<dbReference type="InterPro" id="IPR015005">
    <property type="entry name" value="DUF1854"/>
</dbReference>
<name>A0A402CZ67_9BACT</name>
<dbReference type="AlphaFoldDB" id="A0A402CZ67"/>
<accession>A0A402CZ67</accession>
<dbReference type="KEGG" id="ccot:CCAX7_15700"/>
<proteinExistence type="predicted"/>
<dbReference type="Proteomes" id="UP000287394">
    <property type="component" value="Chromosome"/>
</dbReference>